<gene>
    <name evidence="8" type="ORF">A3B54_00285</name>
</gene>
<organism evidence="8 9">
    <name type="scientific">Candidatus Curtissbacteria bacterium RIFCSPLOWO2_01_FULL_42_50</name>
    <dbReference type="NCBI Taxonomy" id="1797730"/>
    <lineage>
        <taxon>Bacteria</taxon>
        <taxon>Candidatus Curtissiibacteriota</taxon>
    </lineage>
</organism>
<name>A0A1F5H3A5_9BACT</name>
<dbReference type="PANTHER" id="PTHR42709">
    <property type="entry name" value="ALKALINE PHOSPHATASE LIKE PROTEIN"/>
    <property type="match status" value="1"/>
</dbReference>
<dbReference type="InterPro" id="IPR032816">
    <property type="entry name" value="VTT_dom"/>
</dbReference>
<feature type="transmembrane region" description="Helical" evidence="6">
    <location>
        <begin position="106"/>
        <end position="127"/>
    </location>
</feature>
<feature type="transmembrane region" description="Helical" evidence="6">
    <location>
        <begin position="167"/>
        <end position="189"/>
    </location>
</feature>
<evidence type="ECO:0000256" key="3">
    <source>
        <dbReference type="ARBA" id="ARBA00022692"/>
    </source>
</evidence>
<evidence type="ECO:0000313" key="9">
    <source>
        <dbReference type="Proteomes" id="UP000177039"/>
    </source>
</evidence>
<dbReference type="InterPro" id="IPR051311">
    <property type="entry name" value="DedA_domain"/>
</dbReference>
<feature type="domain" description="VTT" evidence="7">
    <location>
        <begin position="28"/>
        <end position="153"/>
    </location>
</feature>
<dbReference type="AlphaFoldDB" id="A0A1F5H3A5"/>
<keyword evidence="3 6" id="KW-0812">Transmembrane</keyword>
<evidence type="ECO:0000256" key="2">
    <source>
        <dbReference type="ARBA" id="ARBA00022475"/>
    </source>
</evidence>
<keyword evidence="5 6" id="KW-0472">Membrane</keyword>
<protein>
    <recommendedName>
        <fullName evidence="7">VTT domain-containing protein</fullName>
    </recommendedName>
</protein>
<dbReference type="EMBL" id="MFBT01000035">
    <property type="protein sequence ID" value="OGD98524.1"/>
    <property type="molecule type" value="Genomic_DNA"/>
</dbReference>
<keyword evidence="4 6" id="KW-1133">Transmembrane helix</keyword>
<feature type="transmembrane region" description="Helical" evidence="6">
    <location>
        <begin position="134"/>
        <end position="155"/>
    </location>
</feature>
<dbReference type="PANTHER" id="PTHR42709:SF6">
    <property type="entry name" value="UNDECAPRENYL PHOSPHATE TRANSPORTER A"/>
    <property type="match status" value="1"/>
</dbReference>
<dbReference type="Pfam" id="PF09335">
    <property type="entry name" value="VTT_dom"/>
    <property type="match status" value="1"/>
</dbReference>
<keyword evidence="2" id="KW-1003">Cell membrane</keyword>
<reference evidence="8 9" key="1">
    <citation type="journal article" date="2016" name="Nat. Commun.">
        <title>Thousands of microbial genomes shed light on interconnected biogeochemical processes in an aquifer system.</title>
        <authorList>
            <person name="Anantharaman K."/>
            <person name="Brown C.T."/>
            <person name="Hug L.A."/>
            <person name="Sharon I."/>
            <person name="Castelle C.J."/>
            <person name="Probst A.J."/>
            <person name="Thomas B.C."/>
            <person name="Singh A."/>
            <person name="Wilkins M.J."/>
            <person name="Karaoz U."/>
            <person name="Brodie E.L."/>
            <person name="Williams K.H."/>
            <person name="Hubbard S.S."/>
            <person name="Banfield J.F."/>
        </authorList>
    </citation>
    <scope>NUCLEOTIDE SEQUENCE [LARGE SCALE GENOMIC DNA]</scope>
</reference>
<comment type="subcellular location">
    <subcellularLocation>
        <location evidence="1">Cell membrane</location>
        <topology evidence="1">Multi-pass membrane protein</topology>
    </subcellularLocation>
</comment>
<dbReference type="GO" id="GO:0005886">
    <property type="term" value="C:plasma membrane"/>
    <property type="evidence" value="ECO:0007669"/>
    <property type="project" value="UniProtKB-SubCell"/>
</dbReference>
<evidence type="ECO:0000256" key="4">
    <source>
        <dbReference type="ARBA" id="ARBA00022989"/>
    </source>
</evidence>
<evidence type="ECO:0000256" key="1">
    <source>
        <dbReference type="ARBA" id="ARBA00004651"/>
    </source>
</evidence>
<evidence type="ECO:0000256" key="6">
    <source>
        <dbReference type="SAM" id="Phobius"/>
    </source>
</evidence>
<feature type="transmembrane region" description="Helical" evidence="6">
    <location>
        <begin position="48"/>
        <end position="69"/>
    </location>
</feature>
<comment type="caution">
    <text evidence="8">The sequence shown here is derived from an EMBL/GenBank/DDBJ whole genome shotgun (WGS) entry which is preliminary data.</text>
</comment>
<proteinExistence type="predicted"/>
<accession>A0A1F5H3A5</accession>
<feature type="transmembrane region" description="Helical" evidence="6">
    <location>
        <begin position="13"/>
        <end position="36"/>
    </location>
</feature>
<dbReference type="Proteomes" id="UP000177039">
    <property type="component" value="Unassembled WGS sequence"/>
</dbReference>
<sequence>MIGFLENFNLGRLFLLLFLEEAGIPLPVPGDVFIFIAGTQSRMGKINFLEVVGIVFTATVLGSSILYFISAKLARPVVLKLGKFLRVDETKINKVSRWFSQKGGTAIVIGRLTPGFRTVTSIAAGLLGFPYPTFLGFTGIAAIIWAVLYFTLGFVLGREAIAVLQIIGRYFVSFAVVVLFAVLAGLFYLRKKRKQRLKV</sequence>
<evidence type="ECO:0000259" key="7">
    <source>
        <dbReference type="Pfam" id="PF09335"/>
    </source>
</evidence>
<evidence type="ECO:0000313" key="8">
    <source>
        <dbReference type="EMBL" id="OGD98524.1"/>
    </source>
</evidence>
<evidence type="ECO:0000256" key="5">
    <source>
        <dbReference type="ARBA" id="ARBA00023136"/>
    </source>
</evidence>